<reference evidence="3 4" key="1">
    <citation type="submission" date="2018-03" db="EMBL/GenBank/DDBJ databases">
        <title>Complete genome sequence and methylome analysis of Pseudomonas mendocina NEB 698.</title>
        <authorList>
            <person name="Morgan R.D."/>
        </authorList>
    </citation>
    <scope>NUCLEOTIDE SEQUENCE [LARGE SCALE GENOMIC DNA]</scope>
    <source>
        <strain evidence="3 4">NEB698</strain>
    </source>
</reference>
<dbReference type="RefSeq" id="WP_106736320.1">
    <property type="nucleotide sequence ID" value="NZ_CP027657.1"/>
</dbReference>
<organism evidence="3 4">
    <name type="scientific">Ectopseudomonas mendocina</name>
    <name type="common">Pseudomonas mendocina</name>
    <dbReference type="NCBI Taxonomy" id="300"/>
    <lineage>
        <taxon>Bacteria</taxon>
        <taxon>Pseudomonadati</taxon>
        <taxon>Pseudomonadota</taxon>
        <taxon>Gammaproteobacteria</taxon>
        <taxon>Pseudomonadales</taxon>
        <taxon>Pseudomonadaceae</taxon>
        <taxon>Ectopseudomonas</taxon>
    </lineage>
</organism>
<proteinExistence type="predicted"/>
<feature type="compositionally biased region" description="Low complexity" evidence="1">
    <location>
        <begin position="122"/>
        <end position="135"/>
    </location>
</feature>
<keyword evidence="2" id="KW-0732">Signal</keyword>
<dbReference type="EMBL" id="CP027657">
    <property type="protein sequence ID" value="AVO51464.1"/>
    <property type="molecule type" value="Genomic_DNA"/>
</dbReference>
<evidence type="ECO:0000256" key="1">
    <source>
        <dbReference type="SAM" id="MobiDB-lite"/>
    </source>
</evidence>
<evidence type="ECO:0000313" key="4">
    <source>
        <dbReference type="Proteomes" id="UP000238327"/>
    </source>
</evidence>
<dbReference type="Proteomes" id="UP000238327">
    <property type="component" value="Chromosome"/>
</dbReference>
<gene>
    <name evidence="3" type="ORF">C7A17_01365</name>
</gene>
<evidence type="ECO:0000256" key="2">
    <source>
        <dbReference type="SAM" id="SignalP"/>
    </source>
</evidence>
<dbReference type="AlphaFoldDB" id="A0A2R3QI99"/>
<feature type="signal peptide" evidence="2">
    <location>
        <begin position="1"/>
        <end position="33"/>
    </location>
</feature>
<accession>A0A2R3QI99</accession>
<evidence type="ECO:0000313" key="3">
    <source>
        <dbReference type="EMBL" id="AVO51464.1"/>
    </source>
</evidence>
<feature type="chain" id="PRO_5015345326" evidence="2">
    <location>
        <begin position="34"/>
        <end position="638"/>
    </location>
</feature>
<feature type="region of interest" description="Disordered" evidence="1">
    <location>
        <begin position="119"/>
        <end position="143"/>
    </location>
</feature>
<dbReference type="InterPro" id="IPR010727">
    <property type="entry name" value="DUF1302"/>
</dbReference>
<dbReference type="OrthoDB" id="7000272at2"/>
<protein>
    <submittedName>
        <fullName evidence="3">DUF1302 domain-containing protein</fullName>
    </submittedName>
</protein>
<dbReference type="Pfam" id="PF06980">
    <property type="entry name" value="DUF1302"/>
    <property type="match status" value="1"/>
</dbReference>
<sequence>MTTYSLARRHQTKHGFALLGLASALSFSTAVNAIEFSFADGEVSGTLDTTVSYGQFWRVQGQAKDNDAINGNDGNRNFDTGLASEVFKVTSELEARYQNYGVFVRGTAFYDTQIMDKRTDFNKNNPNNEPSQNYPDNDSFTRDTRHAAGRSGDILDAYIYGTWDVFERPLSARLGKQVFNWGEGLFYRGVGVANPLNATKYRLPGAQIKEVITPVEAFSFNVGLTESLNLEAYYQFKWKETAMDPVGSYYSTTDIFGAGGEAAYATIPDLIPALAAYDFASALPGGIGTGPHNATRYIDPTTGTFKVGNVGSDAEARDSGQFGISLHYIAESLNYTDFGFYYVNYHTKEPVQQVDFDGYRGVDMNTLGSILGAQTAQALATVDMSLNSNVRRKYVEDVRVMGVSFSTTVGNASVFGELAYKPNMPIAVSATNDILGDLLTQGLAGTSSIYDGNVADSAACGQVANQRLCRGGRVANYERVEAFNASLGTIYNFGPSLGFDSLIGVAEVATEQLHGSSLTYTGYAPTAEKRKFVGSPDTASNPIDRESYGYTVSMSGTWNDVYAGVNLSPFIVHSYDFKGNSHLTGSFMEGRKAYTVGVRANYMGRFEAGLQYTAFTGAGTSNLIRDRDNVSFDMQYSF</sequence>
<name>A0A2R3QI99_ECTME</name>